<feature type="region of interest" description="Disordered" evidence="1">
    <location>
        <begin position="209"/>
        <end position="230"/>
    </location>
</feature>
<dbReference type="EMBL" id="VFPQ01000001">
    <property type="protein sequence ID" value="TQM75610.1"/>
    <property type="molecule type" value="Genomic_DNA"/>
</dbReference>
<dbReference type="SUPFAM" id="SSF52540">
    <property type="entry name" value="P-loop containing nucleoside triphosphate hydrolases"/>
    <property type="match status" value="1"/>
</dbReference>
<dbReference type="InterPro" id="IPR027417">
    <property type="entry name" value="P-loop_NTPase"/>
</dbReference>
<organism evidence="3 4">
    <name type="scientific">Thermopolyspora flexuosa</name>
    <dbReference type="NCBI Taxonomy" id="103836"/>
    <lineage>
        <taxon>Bacteria</taxon>
        <taxon>Bacillati</taxon>
        <taxon>Actinomycetota</taxon>
        <taxon>Actinomycetes</taxon>
        <taxon>Streptosporangiales</taxon>
        <taxon>Streptosporangiaceae</taxon>
        <taxon>Thermopolyspora</taxon>
    </lineage>
</organism>
<keyword evidence="4" id="KW-1185">Reference proteome</keyword>
<dbReference type="Proteomes" id="UP000319213">
    <property type="component" value="Unassembled WGS sequence"/>
</dbReference>
<comment type="caution">
    <text evidence="3">The sequence shown here is derived from an EMBL/GenBank/DDBJ whole genome shotgun (WGS) entry which is preliminary data.</text>
</comment>
<feature type="domain" description="NB-ARC" evidence="2">
    <location>
        <begin position="50"/>
        <end position="133"/>
    </location>
</feature>
<dbReference type="InterPro" id="IPR002182">
    <property type="entry name" value="NB-ARC"/>
</dbReference>
<evidence type="ECO:0000313" key="3">
    <source>
        <dbReference type="EMBL" id="TQM75610.1"/>
    </source>
</evidence>
<feature type="region of interest" description="Disordered" evidence="1">
    <location>
        <begin position="1"/>
        <end position="27"/>
    </location>
</feature>
<dbReference type="Gene3D" id="1.25.40.10">
    <property type="entry name" value="Tetratricopeptide repeat domain"/>
    <property type="match status" value="1"/>
</dbReference>
<proteinExistence type="predicted"/>
<evidence type="ECO:0000256" key="1">
    <source>
        <dbReference type="SAM" id="MobiDB-lite"/>
    </source>
</evidence>
<dbReference type="GO" id="GO:0004674">
    <property type="term" value="F:protein serine/threonine kinase activity"/>
    <property type="evidence" value="ECO:0007669"/>
    <property type="project" value="UniProtKB-KW"/>
</dbReference>
<sequence length="734" mass="79265">MPSAIFDTHHDGDEVTGPDIQRWAGNLPPDTSDLIGRDGELTEITRLLAGARLVTLTGMRGIGKTCLARAAAAPARRHFAHGAWFVEVCGQTDPELLPHVVLRPLRAQDQSARPAEEALADYLADKRMLIVLDLLDATDELTGACATLVGNLLRAAPYLHVLVTAPAPLGVPGEQVRPVPPLDLPAPGADPRQAAAMRLLLARARAAAGVPDPDEADGGAGGTAGAPDGRWDPDDLAELCRMLGGVPLAIELAAARLAGLSAKVAVDGLGGWIARHEDSPGVITPEGRLRAVIDWTHELCEPAERRLWAELSVFSVCFDAQAAEYVHRGGGARADAPVPLDGLVRAGLVVPERVDADEPRYRVPAAVAAHGRERLRERGEESIVRERHRDFYLRRARDGEVAWAGRAQFEWYRRLVHDLPNLRVALRYCLRRPAEHEQGLLMACSLWYLWLAAGLVREGRHYLERFLKVATAPSATRTRALWVCAAVAATQGDLEQARRHAHTCVSRAEHERDLAAAGYGRHVLGTVALLEHDDQTAINRLTEAIGWHRATGELTPGLLVGLPQLAVVYDRAGERQQARDLLNEAITTCNEAGELWARSIAVHVLGVVDYGAGDLDAAWAHARDALRTKRVFGDVAGIAMCLELLAWVSAKRGDAVRAARLLGAAQENWSLYGLSHAGHVGDMPQHHECERITRRALGEAAFAAAFEEGRGLDLSDAIAYALGEAVPGMPGRRG</sequence>
<keyword evidence="3" id="KW-0808">Transferase</keyword>
<reference evidence="3 4" key="1">
    <citation type="submission" date="2019-06" db="EMBL/GenBank/DDBJ databases">
        <title>Sequencing the genomes of 1000 actinobacteria strains.</title>
        <authorList>
            <person name="Klenk H.-P."/>
        </authorList>
    </citation>
    <scope>NUCLEOTIDE SEQUENCE [LARGE SCALE GENOMIC DNA]</scope>
    <source>
        <strain evidence="3 4">DSM 43186</strain>
    </source>
</reference>
<dbReference type="PANTHER" id="PTHR47691">
    <property type="entry name" value="REGULATOR-RELATED"/>
    <property type="match status" value="1"/>
</dbReference>
<dbReference type="Gene3D" id="3.40.50.300">
    <property type="entry name" value="P-loop containing nucleotide triphosphate hydrolases"/>
    <property type="match status" value="1"/>
</dbReference>
<dbReference type="PANTHER" id="PTHR47691:SF3">
    <property type="entry name" value="HTH-TYPE TRANSCRIPTIONAL REGULATOR RV0890C-RELATED"/>
    <property type="match status" value="1"/>
</dbReference>
<dbReference type="Pfam" id="PF00931">
    <property type="entry name" value="NB-ARC"/>
    <property type="match status" value="1"/>
</dbReference>
<gene>
    <name evidence="3" type="ORF">FHX40_2322</name>
</gene>
<protein>
    <submittedName>
        <fullName evidence="3">Non-specific serine/threonine protein kinase</fullName>
    </submittedName>
</protein>
<accession>A0A543IYE6</accession>
<dbReference type="SUPFAM" id="SSF48452">
    <property type="entry name" value="TPR-like"/>
    <property type="match status" value="1"/>
</dbReference>
<keyword evidence="3" id="KW-0418">Kinase</keyword>
<evidence type="ECO:0000313" key="4">
    <source>
        <dbReference type="Proteomes" id="UP000319213"/>
    </source>
</evidence>
<dbReference type="InterPro" id="IPR011990">
    <property type="entry name" value="TPR-like_helical_dom_sf"/>
</dbReference>
<evidence type="ECO:0000259" key="2">
    <source>
        <dbReference type="Pfam" id="PF00931"/>
    </source>
</evidence>
<name>A0A543IYE6_9ACTN</name>
<keyword evidence="3" id="KW-0723">Serine/threonine-protein kinase</keyword>
<dbReference type="PRINTS" id="PR00364">
    <property type="entry name" value="DISEASERSIST"/>
</dbReference>
<dbReference type="AlphaFoldDB" id="A0A543IYE6"/>